<feature type="compositionally biased region" description="Pro residues" evidence="1">
    <location>
        <begin position="176"/>
        <end position="186"/>
    </location>
</feature>
<dbReference type="EMBL" id="AP011630">
    <property type="protein sequence ID" value="BAL52514.1"/>
    <property type="molecule type" value="Genomic_DNA"/>
</dbReference>
<reference evidence="2" key="1">
    <citation type="journal article" date="2005" name="Environ. Microbiol.">
        <title>Genetic and functional properties of uncultivated thermophilic crenarchaeotes from a subsurface gold mine as revealed by analysis of genome fragments.</title>
        <authorList>
            <person name="Nunoura T."/>
            <person name="Hirayama H."/>
            <person name="Takami H."/>
            <person name="Oida H."/>
            <person name="Nishi S."/>
            <person name="Shimamura S."/>
            <person name="Suzuki Y."/>
            <person name="Inagaki F."/>
            <person name="Takai K."/>
            <person name="Nealson K.H."/>
            <person name="Horikoshi K."/>
        </authorList>
    </citation>
    <scope>NUCLEOTIDE SEQUENCE</scope>
</reference>
<dbReference type="AlphaFoldDB" id="H5S8M8"/>
<organism evidence="2">
    <name type="scientific">uncultured Bacteroidota bacterium</name>
    <dbReference type="NCBI Taxonomy" id="152509"/>
    <lineage>
        <taxon>Bacteria</taxon>
        <taxon>Pseudomonadati</taxon>
        <taxon>Bacteroidota</taxon>
        <taxon>environmental samples</taxon>
    </lineage>
</organism>
<feature type="compositionally biased region" description="Basic residues" evidence="1">
    <location>
        <begin position="161"/>
        <end position="171"/>
    </location>
</feature>
<feature type="region of interest" description="Disordered" evidence="1">
    <location>
        <begin position="144"/>
        <end position="187"/>
    </location>
</feature>
<protein>
    <submittedName>
        <fullName evidence="2">OmpA family outer membrane protein</fullName>
    </submittedName>
</protein>
<proteinExistence type="predicted"/>
<accession>H5S8M8</accession>
<reference evidence="2" key="2">
    <citation type="journal article" date="2012" name="PLoS ONE">
        <title>A Deeply Branching Thermophilic Bacterium with an Ancient Acetyl-CoA Pathway Dominates a Subsurface Ecosystem.</title>
        <authorList>
            <person name="Takami H."/>
            <person name="Noguchi H."/>
            <person name="Takaki Y."/>
            <person name="Uchiyama I."/>
            <person name="Toyoda A."/>
            <person name="Nishi S."/>
            <person name="Chee G.-J."/>
            <person name="Arai W."/>
            <person name="Nunoura T."/>
            <person name="Itoh T."/>
            <person name="Hattori M."/>
            <person name="Takai K."/>
        </authorList>
    </citation>
    <scope>NUCLEOTIDE SEQUENCE</scope>
</reference>
<sequence>MLLAQNALVNVKGTVLDERTGKPLGYEMDMVITSEKTGKKFVVKVNSATGEYLQPLESGQRYSIVFSSYAIYRKQASIEIPPMQKFKELTFNFTVRSLKEGEPLAEIRAFAAGSSVLSAEARDAIERVLGLLKENRQMRIVVELAREREPAPPPPVQPRKSAPKKSTKGKKASAEPLPPPPVPQPPAVNEQLYAARLEVLKQMFADIRDAEIRVQYRAGPEQDATSAAPNLRILTGPVKSIFDE</sequence>
<gene>
    <name evidence="2" type="ORF">HGMM_F01E03C15</name>
</gene>
<evidence type="ECO:0000313" key="2">
    <source>
        <dbReference type="EMBL" id="BAL52514.1"/>
    </source>
</evidence>
<evidence type="ECO:0000256" key="1">
    <source>
        <dbReference type="SAM" id="MobiDB-lite"/>
    </source>
</evidence>
<name>H5S8M8_9BACT</name>